<dbReference type="OrthoDB" id="9811532at2"/>
<gene>
    <name evidence="3" type="primary">yaaA</name>
    <name evidence="2" type="ORF">AWM72_04120</name>
    <name evidence="3" type="ORF">CYJ28_09120</name>
</gene>
<organism evidence="2 4">
    <name type="scientific">Aerococcus sanguinicola</name>
    <dbReference type="NCBI Taxonomy" id="119206"/>
    <lineage>
        <taxon>Bacteria</taxon>
        <taxon>Bacillati</taxon>
        <taxon>Bacillota</taxon>
        <taxon>Bacilli</taxon>
        <taxon>Lactobacillales</taxon>
        <taxon>Aerococcaceae</taxon>
        <taxon>Aerococcus</taxon>
    </lineage>
</organism>
<evidence type="ECO:0000313" key="4">
    <source>
        <dbReference type="Proteomes" id="UP000069912"/>
    </source>
</evidence>
<dbReference type="EMBL" id="CP014160">
    <property type="protein sequence ID" value="AMB94004.1"/>
    <property type="molecule type" value="Genomic_DNA"/>
</dbReference>
<dbReference type="GeneID" id="92903258"/>
<dbReference type="InterPro" id="IPR014330">
    <property type="entry name" value="RNA-bd_S4-rel_YaaA"/>
</dbReference>
<reference evidence="2 4" key="1">
    <citation type="journal article" date="2016" name="Genome Announc.">
        <title>Complete Genome Sequences of Aerococcus christensenii CCUG 28831T, Aerococcus sanguinicola CCUG 43001T, Aerococcus urinae CCUG 36881T, Aerococcus urinaeequi CCUG 28094T, Aerococcus urinaehominis CCUG 42038 BT, and Aerococcus viridans CCUG 4311T.</title>
        <authorList>
            <person name="Carkaci D."/>
            <person name="Dargis R."/>
            <person name="Nielsen X.C."/>
            <person name="Skovgaard O."/>
            <person name="Fuursted K."/>
            <person name="Christensen J.J."/>
        </authorList>
    </citation>
    <scope>NUCLEOTIDE SEQUENCE [LARGE SCALE GENOMIC DNA]</scope>
    <source>
        <strain evidence="2 4">CCUG43001</strain>
    </source>
</reference>
<evidence type="ECO:0000313" key="5">
    <source>
        <dbReference type="Proteomes" id="UP000234239"/>
    </source>
</evidence>
<evidence type="ECO:0000313" key="2">
    <source>
        <dbReference type="EMBL" id="AMB94004.1"/>
    </source>
</evidence>
<dbReference type="InterPro" id="IPR036986">
    <property type="entry name" value="S4_RNA-bd_sf"/>
</dbReference>
<evidence type="ECO:0000313" key="3">
    <source>
        <dbReference type="EMBL" id="PKZ20773.1"/>
    </source>
</evidence>
<dbReference type="RefSeq" id="WP_067973643.1">
    <property type="nucleotide sequence ID" value="NZ_CAJHKN010000004.1"/>
</dbReference>
<name>A0A0X8FAY9_9LACT</name>
<dbReference type="GO" id="GO:0003723">
    <property type="term" value="F:RNA binding"/>
    <property type="evidence" value="ECO:0007669"/>
    <property type="project" value="UniProtKB-KW"/>
</dbReference>
<sequence length="85" mass="9318">MTETIEITGDFMTLTQLLKETGIIATGGQAKWYLSEFAVYIDGEQDQRRGRKIYPGSVVEVPAEEAIFQLVSASGAALDDAHDPR</sequence>
<evidence type="ECO:0000256" key="1">
    <source>
        <dbReference type="PROSITE-ProRule" id="PRU00182"/>
    </source>
</evidence>
<dbReference type="Proteomes" id="UP000069912">
    <property type="component" value="Chromosome"/>
</dbReference>
<dbReference type="AlphaFoldDB" id="A0A0X8FAY9"/>
<keyword evidence="4" id="KW-1185">Reference proteome</keyword>
<dbReference type="PROSITE" id="PS50889">
    <property type="entry name" value="S4"/>
    <property type="match status" value="1"/>
</dbReference>
<dbReference type="KEGG" id="asan:AWM72_04120"/>
<dbReference type="Gene3D" id="3.10.290.10">
    <property type="entry name" value="RNA-binding S4 domain"/>
    <property type="match status" value="1"/>
</dbReference>
<proteinExistence type="predicted"/>
<dbReference type="EMBL" id="PKGY01000006">
    <property type="protein sequence ID" value="PKZ20773.1"/>
    <property type="molecule type" value="Genomic_DNA"/>
</dbReference>
<accession>A0A0X8FAY9</accession>
<dbReference type="Pfam" id="PF13275">
    <property type="entry name" value="S4_2"/>
    <property type="match status" value="1"/>
</dbReference>
<dbReference type="SUPFAM" id="SSF55174">
    <property type="entry name" value="Alpha-L RNA-binding motif"/>
    <property type="match status" value="1"/>
</dbReference>
<protein>
    <submittedName>
        <fullName evidence="2">RNA-binding protein</fullName>
    </submittedName>
    <submittedName>
        <fullName evidence="3">S4 domain-containing protein YaaA</fullName>
    </submittedName>
</protein>
<keyword evidence="1" id="KW-0694">RNA-binding</keyword>
<dbReference type="Proteomes" id="UP000234239">
    <property type="component" value="Unassembled WGS sequence"/>
</dbReference>
<reference evidence="4" key="2">
    <citation type="submission" date="2016-01" db="EMBL/GenBank/DDBJ databases">
        <title>Six Aerococcus type strain genome sequencing and assembly using PacBio and Illumina Hiseq.</title>
        <authorList>
            <person name="Carkaci D."/>
            <person name="Dargis R."/>
            <person name="Nielsen X.C."/>
            <person name="Skovgaard O."/>
            <person name="Fuursted K."/>
            <person name="Christensen J.J."/>
        </authorList>
    </citation>
    <scope>NUCLEOTIDE SEQUENCE [LARGE SCALE GENOMIC DNA]</scope>
    <source>
        <strain evidence="4">CCUG43001</strain>
    </source>
</reference>
<reference evidence="3 5" key="3">
    <citation type="submission" date="2017-12" db="EMBL/GenBank/DDBJ databases">
        <title>Phylogenetic diversity of female urinary microbiome.</title>
        <authorList>
            <person name="Thomas-White K."/>
            <person name="Wolfe A.J."/>
        </authorList>
    </citation>
    <scope>NUCLEOTIDE SEQUENCE [LARGE SCALE GENOMIC DNA]</scope>
    <source>
        <strain evidence="3 5">UMB0139</strain>
    </source>
</reference>
<dbReference type="NCBIfam" id="TIGR02988">
    <property type="entry name" value="YaaA_near_RecF"/>
    <property type="match status" value="1"/>
</dbReference>